<dbReference type="EMBL" id="JABZFV010000004">
    <property type="protein sequence ID" value="MBF0934197.1"/>
    <property type="molecule type" value="Genomic_DNA"/>
</dbReference>
<protein>
    <submittedName>
        <fullName evidence="1">Head-tail adaptor protein</fullName>
    </submittedName>
</protein>
<dbReference type="Proteomes" id="UP000757900">
    <property type="component" value="Unassembled WGS sequence"/>
</dbReference>
<name>A0A929MMZ3_ABIDE</name>
<accession>A0A929MMZ3</accession>
<reference evidence="1" key="1">
    <citation type="submission" date="2020-04" db="EMBL/GenBank/DDBJ databases">
        <title>Deep metagenomics examines the oral microbiome during advanced dental caries in children, revealing novel taxa and co-occurrences with host molecules.</title>
        <authorList>
            <person name="Baker J.L."/>
            <person name="Morton J.T."/>
            <person name="Dinis M."/>
            <person name="Alvarez R."/>
            <person name="Tran N.C."/>
            <person name="Knight R."/>
            <person name="Edlund A."/>
        </authorList>
    </citation>
    <scope>NUCLEOTIDE SEQUENCE</scope>
    <source>
        <strain evidence="1">JCVI_23_bin.16</strain>
    </source>
</reference>
<evidence type="ECO:0000313" key="2">
    <source>
        <dbReference type="Proteomes" id="UP000757900"/>
    </source>
</evidence>
<organism evidence="1 2">
    <name type="scientific">Abiotrophia defectiva</name>
    <name type="common">Streptococcus defectivus</name>
    <dbReference type="NCBI Taxonomy" id="46125"/>
    <lineage>
        <taxon>Bacteria</taxon>
        <taxon>Bacillati</taxon>
        <taxon>Bacillota</taxon>
        <taxon>Bacilli</taxon>
        <taxon>Lactobacillales</taxon>
        <taxon>Aerococcaceae</taxon>
        <taxon>Abiotrophia</taxon>
    </lineage>
</organism>
<dbReference type="AlphaFoldDB" id="A0A929MMZ3"/>
<sequence>MKYELEEPLNDGLLQYGTIVTKRDDKTKKKIGEDFQATGSLYFSFMNINAKYDVYKVGSIQSVDIKVKCYYAPNLTKAHKILLRGQVYEVEQLDADRERKYLYLYLRKVGEWDGNHLIQATEHS</sequence>
<evidence type="ECO:0000313" key="1">
    <source>
        <dbReference type="EMBL" id="MBF0934197.1"/>
    </source>
</evidence>
<gene>
    <name evidence="1" type="ORF">HXK00_00965</name>
</gene>
<proteinExistence type="predicted"/>
<comment type="caution">
    <text evidence="1">The sequence shown here is derived from an EMBL/GenBank/DDBJ whole genome shotgun (WGS) entry which is preliminary data.</text>
</comment>